<dbReference type="EMBL" id="JBHTLD010000433">
    <property type="protein sequence ID" value="MFD1188853.1"/>
    <property type="molecule type" value="Genomic_DNA"/>
</dbReference>
<feature type="non-terminal residue" evidence="1">
    <location>
        <position position="384"/>
    </location>
</feature>
<name>A0ABW3SW24_9BACT</name>
<organism evidence="1 2">
    <name type="scientific">Pontibacter rugosus</name>
    <dbReference type="NCBI Taxonomy" id="1745966"/>
    <lineage>
        <taxon>Bacteria</taxon>
        <taxon>Pseudomonadati</taxon>
        <taxon>Bacteroidota</taxon>
        <taxon>Cytophagia</taxon>
        <taxon>Cytophagales</taxon>
        <taxon>Hymenobacteraceae</taxon>
        <taxon>Pontibacter</taxon>
    </lineage>
</organism>
<evidence type="ECO:0000313" key="1">
    <source>
        <dbReference type="EMBL" id="MFD1188853.1"/>
    </source>
</evidence>
<dbReference type="RefSeq" id="WP_377533029.1">
    <property type="nucleotide sequence ID" value="NZ_JBHTLD010000433.1"/>
</dbReference>
<dbReference type="Proteomes" id="UP001597094">
    <property type="component" value="Unassembled WGS sequence"/>
</dbReference>
<protein>
    <submittedName>
        <fullName evidence="1">Uncharacterized protein</fullName>
    </submittedName>
</protein>
<accession>A0ABW3SW24</accession>
<feature type="non-terminal residue" evidence="1">
    <location>
        <position position="1"/>
    </location>
</feature>
<reference evidence="2" key="1">
    <citation type="journal article" date="2019" name="Int. J. Syst. Evol. Microbiol.">
        <title>The Global Catalogue of Microorganisms (GCM) 10K type strain sequencing project: providing services to taxonomists for standard genome sequencing and annotation.</title>
        <authorList>
            <consortium name="The Broad Institute Genomics Platform"/>
            <consortium name="The Broad Institute Genome Sequencing Center for Infectious Disease"/>
            <person name="Wu L."/>
            <person name="Ma J."/>
        </authorList>
    </citation>
    <scope>NUCLEOTIDE SEQUENCE [LARGE SCALE GENOMIC DNA]</scope>
    <source>
        <strain evidence="2">JCM 31319</strain>
    </source>
</reference>
<proteinExistence type="predicted"/>
<gene>
    <name evidence="1" type="ORF">ACFQ2O_21770</name>
</gene>
<keyword evidence="2" id="KW-1185">Reference proteome</keyword>
<comment type="caution">
    <text evidence="1">The sequence shown here is derived from an EMBL/GenBank/DDBJ whole genome shotgun (WGS) entry which is preliminary data.</text>
</comment>
<sequence length="384" mass="44052">LIIHKGIKVGVRSWLVDLLPEVELENGHGGEDLYLLYEGSDDKIPLTRKDVDQPIWLLPTDIRINTGFYLKVQNDAVKGDQLKNFIVDSCGKENELSETALPARDKFGQITNSREGSTYMIGSRLLAEDEVVERKLNLRQEPYVHAFRPLITYDNEPAYQFGNYVQHNDFILNYLTYKGESSSREYFDVFESVYQKEFTPEELESHTIELSKLKRWSLSYLDYMGILDYEYTTKRIVVNPPQFILIPTPRGRRALLIGGRTPKLIMKLKESAEDEGLIVTVEPQDSSLTPFLLPSAVSVACFGECKGHELENRIQNLAKSCSVIFEPTKLPQFRLAEFSGDLPDYVNQLVPDQFFDDSGWPARVFDINELRFVPISSENINRTY</sequence>
<evidence type="ECO:0000313" key="2">
    <source>
        <dbReference type="Proteomes" id="UP001597094"/>
    </source>
</evidence>